<proteinExistence type="predicted"/>
<keyword evidence="4" id="KW-1185">Reference proteome</keyword>
<accession>A0A1I0HYU1</accession>
<dbReference type="GO" id="GO:0030975">
    <property type="term" value="F:thiamine binding"/>
    <property type="evidence" value="ECO:0007669"/>
    <property type="project" value="TreeGrafter"/>
</dbReference>
<evidence type="ECO:0000256" key="1">
    <source>
        <dbReference type="ARBA" id="ARBA00022729"/>
    </source>
</evidence>
<dbReference type="Gene3D" id="3.40.190.10">
    <property type="entry name" value="Periplasmic binding protein-like II"/>
    <property type="match status" value="2"/>
</dbReference>
<dbReference type="GO" id="GO:0030976">
    <property type="term" value="F:thiamine pyrophosphate binding"/>
    <property type="evidence" value="ECO:0007669"/>
    <property type="project" value="TreeGrafter"/>
</dbReference>
<protein>
    <submittedName>
        <fullName evidence="3">Iron(III) transport system substrate-binding protein</fullName>
    </submittedName>
</protein>
<evidence type="ECO:0000256" key="2">
    <source>
        <dbReference type="SAM" id="SignalP"/>
    </source>
</evidence>
<dbReference type="EMBL" id="FOIM01000018">
    <property type="protein sequence ID" value="SET89498.1"/>
    <property type="molecule type" value="Genomic_DNA"/>
</dbReference>
<dbReference type="PIRSF" id="PIRSF002825">
    <property type="entry name" value="CfbpA"/>
    <property type="match status" value="1"/>
</dbReference>
<dbReference type="SUPFAM" id="SSF53850">
    <property type="entry name" value="Periplasmic binding protein-like II"/>
    <property type="match status" value="1"/>
</dbReference>
<organism evidence="3 4">
    <name type="scientific">Enterocloster lavalensis</name>
    <dbReference type="NCBI Taxonomy" id="460384"/>
    <lineage>
        <taxon>Bacteria</taxon>
        <taxon>Bacillati</taxon>
        <taxon>Bacillota</taxon>
        <taxon>Clostridia</taxon>
        <taxon>Lachnospirales</taxon>
        <taxon>Lachnospiraceae</taxon>
        <taxon>Enterocloster</taxon>
    </lineage>
</organism>
<keyword evidence="1 2" id="KW-0732">Signal</keyword>
<sequence>MKNKHNHITAALLFLLLALTGCAGRNLGRPADLKTDEALVIYCPHPLDFINPVVSEFEERTGISVQVQTGGTGELLEMVAEQKQPRCDIFWGGSLSTTIERRELFAPYISENESVVRPEFCNVEGNMTRFTDVPSVLMVNTNLIGGISIKGYGDLLQPELKGRIAMANPSVSSSSYEHLINMLYAMGNGDPEMGWDYVRAFCENLDGNLLESSSAVYKGVAEGRYTVGLTFEEGAAHYVAGENSAVKLVYMEEGVISKPDVVCIAVGAEHMAEARAFVDFVTGRDAQTMIATTLDRRSVRTDVEEPDYLPDKDSLHIIYDDPAVVNENKQKWLSRFDDIFRATLTEGGKGAAE</sequence>
<reference evidence="4" key="1">
    <citation type="submission" date="2016-10" db="EMBL/GenBank/DDBJ databases">
        <authorList>
            <person name="Varghese N."/>
            <person name="Submissions S."/>
        </authorList>
    </citation>
    <scope>NUCLEOTIDE SEQUENCE [LARGE SCALE GENOMIC DNA]</scope>
    <source>
        <strain evidence="4">NLAE-zl-G277</strain>
    </source>
</reference>
<name>A0A1I0HYU1_9FIRM</name>
<dbReference type="Proteomes" id="UP000198508">
    <property type="component" value="Unassembled WGS sequence"/>
</dbReference>
<dbReference type="PANTHER" id="PTHR30006">
    <property type="entry name" value="THIAMINE-BINDING PERIPLASMIC PROTEIN-RELATED"/>
    <property type="match status" value="1"/>
</dbReference>
<dbReference type="GO" id="GO:0015888">
    <property type="term" value="P:thiamine transport"/>
    <property type="evidence" value="ECO:0007669"/>
    <property type="project" value="TreeGrafter"/>
</dbReference>
<dbReference type="PROSITE" id="PS51257">
    <property type="entry name" value="PROKAR_LIPOPROTEIN"/>
    <property type="match status" value="1"/>
</dbReference>
<dbReference type="GeneID" id="93280128"/>
<feature type="signal peptide" evidence="2">
    <location>
        <begin position="1"/>
        <end position="23"/>
    </location>
</feature>
<dbReference type="Pfam" id="PF13531">
    <property type="entry name" value="SBP_bac_11"/>
    <property type="match status" value="1"/>
</dbReference>
<evidence type="ECO:0000313" key="3">
    <source>
        <dbReference type="EMBL" id="SET89498.1"/>
    </source>
</evidence>
<dbReference type="AlphaFoldDB" id="A0A1I0HYU1"/>
<dbReference type="InterPro" id="IPR026045">
    <property type="entry name" value="Ferric-bd"/>
</dbReference>
<dbReference type="PANTHER" id="PTHR30006:SF2">
    <property type="entry name" value="ABC TRANSPORTER SUBSTRATE-BINDING PROTEIN"/>
    <property type="match status" value="1"/>
</dbReference>
<dbReference type="GO" id="GO:0030288">
    <property type="term" value="C:outer membrane-bounded periplasmic space"/>
    <property type="evidence" value="ECO:0007669"/>
    <property type="project" value="TreeGrafter"/>
</dbReference>
<dbReference type="STRING" id="460384.SAMN05216313_11892"/>
<dbReference type="RefSeq" id="WP_092366163.1">
    <property type="nucleotide sequence ID" value="NZ_DAINWJ010000302.1"/>
</dbReference>
<gene>
    <name evidence="3" type="ORF">SAMN05216313_11892</name>
</gene>
<evidence type="ECO:0000313" key="4">
    <source>
        <dbReference type="Proteomes" id="UP000198508"/>
    </source>
</evidence>
<feature type="chain" id="PRO_5044372573" evidence="2">
    <location>
        <begin position="24"/>
        <end position="353"/>
    </location>
</feature>